<dbReference type="AlphaFoldDB" id="A0A0J8VHT4"/>
<gene>
    <name evidence="1" type="ORF">ACH50_21790</name>
</gene>
<dbReference type="Proteomes" id="UP000037315">
    <property type="component" value="Unassembled WGS sequence"/>
</dbReference>
<dbReference type="InterPro" id="IPR010351">
    <property type="entry name" value="DUF943"/>
</dbReference>
<protein>
    <submittedName>
        <fullName evidence="1">Membrane protein</fullName>
    </submittedName>
</protein>
<dbReference type="Pfam" id="PF06092">
    <property type="entry name" value="DUF943"/>
    <property type="match status" value="1"/>
</dbReference>
<reference evidence="1 2" key="1">
    <citation type="submission" date="2015-06" db="EMBL/GenBank/DDBJ databases">
        <title>Genome sequencing of Cronobacter sp. strain DJ34 isolated from petroleum contaminated sludge of Duliajan Oil Fields, Assam, India.</title>
        <authorList>
            <person name="Pal S."/>
            <person name="Banerjee T.D."/>
            <person name="Roy A."/>
            <person name="Sar P."/>
            <person name="Kazy S.K."/>
        </authorList>
    </citation>
    <scope>NUCLEOTIDE SEQUENCE [LARGE SCALE GENOMIC DNA]</scope>
    <source>
        <strain evidence="1 2">DJ34</strain>
    </source>
</reference>
<comment type="caution">
    <text evidence="1">The sequence shown here is derived from an EMBL/GenBank/DDBJ whole genome shotgun (WGS) entry which is preliminary data.</text>
</comment>
<dbReference type="PROSITE" id="PS51257">
    <property type="entry name" value="PROKAR_LIPOPROTEIN"/>
    <property type="match status" value="1"/>
</dbReference>
<name>A0A0J8VHT4_9ENTR</name>
<keyword evidence="2" id="KW-1185">Reference proteome</keyword>
<proteinExistence type="predicted"/>
<dbReference type="OrthoDB" id="6519293at2"/>
<accession>A0A0J8VHT4</accession>
<evidence type="ECO:0000313" key="1">
    <source>
        <dbReference type="EMBL" id="KMV32657.1"/>
    </source>
</evidence>
<organism evidence="1 2">
    <name type="scientific">Franconibacter pulveris</name>
    <dbReference type="NCBI Taxonomy" id="435910"/>
    <lineage>
        <taxon>Bacteria</taxon>
        <taxon>Pseudomonadati</taxon>
        <taxon>Pseudomonadota</taxon>
        <taxon>Gammaproteobacteria</taxon>
        <taxon>Enterobacterales</taxon>
        <taxon>Enterobacteriaceae</taxon>
        <taxon>Franconibacter</taxon>
    </lineage>
</organism>
<evidence type="ECO:0000313" key="2">
    <source>
        <dbReference type="Proteomes" id="UP000037315"/>
    </source>
</evidence>
<dbReference type="PATRIC" id="fig|1656095.3.peg.4047"/>
<dbReference type="RefSeq" id="WP_048888791.1">
    <property type="nucleotide sequence ID" value="NZ_LFEJ01000027.1"/>
</dbReference>
<dbReference type="EMBL" id="LFEJ01000027">
    <property type="protein sequence ID" value="KMV32657.1"/>
    <property type="molecule type" value="Genomic_DNA"/>
</dbReference>
<sequence length="149" mass="17193">MKKLLLILGIVAIMLGCYFYLNNRKVTVIDAHHGHYAAQVLVNHLPLSNSARIQWWITNQPEIFSKYKIAHHDAGGPSLITIFAFGKGYQEDNGEDRLCFKDMDTPKNCIDKDSIMTVFYSRNGDIEFRFDNAVYIRNKEGQIYQSEEE</sequence>